<feature type="transmembrane region" description="Helical" evidence="1">
    <location>
        <begin position="242"/>
        <end position="273"/>
    </location>
</feature>
<feature type="transmembrane region" description="Helical" evidence="1">
    <location>
        <begin position="21"/>
        <end position="40"/>
    </location>
</feature>
<dbReference type="PANTHER" id="PTHR23028">
    <property type="entry name" value="ACETYLTRANSFERASE"/>
    <property type="match status" value="1"/>
</dbReference>
<gene>
    <name evidence="3" type="ORF">PQU92_11915</name>
</gene>
<dbReference type="RefSeq" id="WP_272748444.1">
    <property type="nucleotide sequence ID" value="NZ_JAQQKX010000009.1"/>
</dbReference>
<dbReference type="InterPro" id="IPR050879">
    <property type="entry name" value="Acyltransferase_3"/>
</dbReference>
<dbReference type="Proteomes" id="UP001214854">
    <property type="component" value="Unassembled WGS sequence"/>
</dbReference>
<feature type="transmembrane region" description="Helical" evidence="1">
    <location>
        <begin position="207"/>
        <end position="230"/>
    </location>
</feature>
<proteinExistence type="predicted"/>
<keyword evidence="4" id="KW-1185">Reference proteome</keyword>
<feature type="transmembrane region" description="Helical" evidence="1">
    <location>
        <begin position="147"/>
        <end position="167"/>
    </location>
</feature>
<dbReference type="GO" id="GO:0016746">
    <property type="term" value="F:acyltransferase activity"/>
    <property type="evidence" value="ECO:0007669"/>
    <property type="project" value="UniProtKB-KW"/>
</dbReference>
<keyword evidence="1" id="KW-0472">Membrane</keyword>
<dbReference type="InterPro" id="IPR002656">
    <property type="entry name" value="Acyl_transf_3_dom"/>
</dbReference>
<feature type="transmembrane region" description="Helical" evidence="1">
    <location>
        <begin position="174"/>
        <end position="195"/>
    </location>
</feature>
<evidence type="ECO:0000313" key="3">
    <source>
        <dbReference type="EMBL" id="MDC7683986.1"/>
    </source>
</evidence>
<keyword evidence="3" id="KW-0808">Transferase</keyword>
<dbReference type="Pfam" id="PF01757">
    <property type="entry name" value="Acyl_transf_3"/>
    <property type="match status" value="1"/>
</dbReference>
<comment type="caution">
    <text evidence="3">The sequence shown here is derived from an EMBL/GenBank/DDBJ whole genome shotgun (WGS) entry which is preliminary data.</text>
</comment>
<accession>A0ABT5HV71</accession>
<keyword evidence="1" id="KW-1133">Transmembrane helix</keyword>
<reference evidence="3 4" key="1">
    <citation type="submission" date="2023-01" db="EMBL/GenBank/DDBJ databases">
        <title>Novel species of the genus Asticcacaulis isolated from rivers.</title>
        <authorList>
            <person name="Lu H."/>
        </authorList>
    </citation>
    <scope>NUCLEOTIDE SEQUENCE [LARGE SCALE GENOMIC DNA]</scope>
    <source>
        <strain evidence="3 4">BYS171W</strain>
    </source>
</reference>
<name>A0ABT5HV71_9CAUL</name>
<dbReference type="PANTHER" id="PTHR23028:SF131">
    <property type="entry name" value="BLR2367 PROTEIN"/>
    <property type="match status" value="1"/>
</dbReference>
<feature type="transmembrane region" description="Helical" evidence="1">
    <location>
        <begin position="52"/>
        <end position="73"/>
    </location>
</feature>
<sequence>MPDSAVPVAAKSGEIRALTGLRGVAALYVVLYHATGYFRFPEPWQHYIKHGYVSVDLFFVLSGFVMAMTYGRMFEGKFEAKAFGRFILLRVARVWPLFALMTVITALLIPTVLGTRYYFEDLGHAILPNLTMTQAWGLANSIVRPSWSISTEWAAYLLFPLMVMAALKPTWQKALLAAAGAAALLALVAYGPLWFGQGPRRTGPLDIAASYASGTMLRCLLSFFIGMVAFRFRALIPSRAALLILGLSLVLLAWRPSDLILVGLFALLVMALSTDEGPVAKALGSGVAYWLGLWSYAIYLIHDVVLFGIYRTLPKFGLALPGERVHWLWASIAVTIALSALAHHGFEKPSRNWLRAVIGRKKAPTTKDLGETLGSLPVSAAETPR</sequence>
<feature type="domain" description="Acyltransferase 3" evidence="2">
    <location>
        <begin position="16"/>
        <end position="342"/>
    </location>
</feature>
<feature type="transmembrane region" description="Helical" evidence="1">
    <location>
        <begin position="325"/>
        <end position="346"/>
    </location>
</feature>
<dbReference type="EMBL" id="JAQQKX010000009">
    <property type="protein sequence ID" value="MDC7683986.1"/>
    <property type="molecule type" value="Genomic_DNA"/>
</dbReference>
<evidence type="ECO:0000256" key="1">
    <source>
        <dbReference type="SAM" id="Phobius"/>
    </source>
</evidence>
<keyword evidence="1" id="KW-0812">Transmembrane</keyword>
<evidence type="ECO:0000313" key="4">
    <source>
        <dbReference type="Proteomes" id="UP001214854"/>
    </source>
</evidence>
<feature type="transmembrane region" description="Helical" evidence="1">
    <location>
        <begin position="293"/>
        <end position="313"/>
    </location>
</feature>
<feature type="transmembrane region" description="Helical" evidence="1">
    <location>
        <begin position="94"/>
        <end position="119"/>
    </location>
</feature>
<keyword evidence="3" id="KW-0012">Acyltransferase</keyword>
<evidence type="ECO:0000259" key="2">
    <source>
        <dbReference type="Pfam" id="PF01757"/>
    </source>
</evidence>
<organism evidence="3 4">
    <name type="scientific">Asticcacaulis aquaticus</name>
    <dbReference type="NCBI Taxonomy" id="2984212"/>
    <lineage>
        <taxon>Bacteria</taxon>
        <taxon>Pseudomonadati</taxon>
        <taxon>Pseudomonadota</taxon>
        <taxon>Alphaproteobacteria</taxon>
        <taxon>Caulobacterales</taxon>
        <taxon>Caulobacteraceae</taxon>
        <taxon>Asticcacaulis</taxon>
    </lineage>
</organism>
<protein>
    <submittedName>
        <fullName evidence="3">Acyltransferase</fullName>
    </submittedName>
</protein>